<dbReference type="EMBL" id="SPVH01000002">
    <property type="protein sequence ID" value="TFW14342.1"/>
    <property type="molecule type" value="Genomic_DNA"/>
</dbReference>
<keyword evidence="2" id="KW-1185">Reference proteome</keyword>
<evidence type="ECO:0000313" key="2">
    <source>
        <dbReference type="Proteomes" id="UP000298216"/>
    </source>
</evidence>
<dbReference type="Proteomes" id="UP000298216">
    <property type="component" value="Unassembled WGS sequence"/>
</dbReference>
<evidence type="ECO:0000313" key="1">
    <source>
        <dbReference type="EMBL" id="TFW14342.1"/>
    </source>
</evidence>
<comment type="caution">
    <text evidence="1">The sequence shown here is derived from an EMBL/GenBank/DDBJ whole genome shotgun (WGS) entry which is preliminary data.</text>
</comment>
<reference evidence="1 2" key="1">
    <citation type="submission" date="2019-03" db="EMBL/GenBank/DDBJ databases">
        <title>Draft genome of Brevundimonas sp. a heavy metal resistant soil bacteria.</title>
        <authorList>
            <person name="Soto J."/>
        </authorList>
    </citation>
    <scope>NUCLEOTIDE SEQUENCE [LARGE SCALE GENOMIC DNA]</scope>
    <source>
        <strain evidence="1 2">B-10</strain>
    </source>
</reference>
<dbReference type="AlphaFoldDB" id="A0A4Y9RZ84"/>
<sequence>MSETGNATRRAHRAVEREALAATHFLSGLKGSSLLSAWEDWAIRWRIAADLTEGLVRRSPAVAAPLNELVARRTNDAGLAYVWACGNAERHNPDGSADAGKAVAIGLPPGALSGYIEHISIKDGEVIGLGAHSGVLIDADSGELILKSVSHQRQSISPPNNMTPEKLCAVGHRYISDLWALVVG</sequence>
<organism evidence="1 2">
    <name type="scientific">Brevundimonas intermedia</name>
    <dbReference type="NCBI Taxonomy" id="74315"/>
    <lineage>
        <taxon>Bacteria</taxon>
        <taxon>Pseudomonadati</taxon>
        <taxon>Pseudomonadota</taxon>
        <taxon>Alphaproteobacteria</taxon>
        <taxon>Caulobacterales</taxon>
        <taxon>Caulobacteraceae</taxon>
        <taxon>Brevundimonas</taxon>
    </lineage>
</organism>
<gene>
    <name evidence="1" type="ORF">EGY25_03860</name>
</gene>
<dbReference type="RefSeq" id="WP_135193728.1">
    <property type="nucleotide sequence ID" value="NZ_SPVH01000002.1"/>
</dbReference>
<accession>A0A4Y9RZ84</accession>
<protein>
    <submittedName>
        <fullName evidence="1">Uncharacterized protein</fullName>
    </submittedName>
</protein>
<name>A0A4Y9RZ84_9CAUL</name>
<proteinExistence type="predicted"/>